<dbReference type="Pfam" id="PF23681">
    <property type="entry name" value="CTT_SPB4"/>
    <property type="match status" value="1"/>
</dbReference>
<comment type="subcellular location">
    <subcellularLocation>
        <location evidence="1">Nucleus</location>
        <location evidence="1">Nucleolus</location>
    </subcellularLocation>
</comment>
<accession>A0A6P8B4B1</accession>
<evidence type="ECO:0000259" key="17">
    <source>
        <dbReference type="PROSITE" id="PS51192"/>
    </source>
</evidence>
<dbReference type="Pfam" id="PF00270">
    <property type="entry name" value="DEAD"/>
    <property type="match status" value="1"/>
</dbReference>
<feature type="domain" description="Helicase C-terminal" evidence="18">
    <location>
        <begin position="283"/>
        <end position="438"/>
    </location>
</feature>
<keyword evidence="19" id="KW-1185">Reference proteome</keyword>
<feature type="compositionally biased region" description="Acidic residues" evidence="16">
    <location>
        <begin position="627"/>
        <end position="637"/>
    </location>
</feature>
<dbReference type="EC" id="3.6.4.13" evidence="15"/>
<keyword evidence="3" id="KW-0698">rRNA processing</keyword>
<evidence type="ECO:0000313" key="20">
    <source>
        <dbReference type="RefSeq" id="XP_030981980.1"/>
    </source>
</evidence>
<dbReference type="PANTHER" id="PTHR24031">
    <property type="entry name" value="RNA HELICASE"/>
    <property type="match status" value="1"/>
</dbReference>
<evidence type="ECO:0000256" key="13">
    <source>
        <dbReference type="ARBA" id="ARBA00038757"/>
    </source>
</evidence>
<evidence type="ECO:0000256" key="9">
    <source>
        <dbReference type="ARBA" id="ARBA00023054"/>
    </source>
</evidence>
<dbReference type="Proteomes" id="UP000515153">
    <property type="component" value="Chromosome I"/>
</dbReference>
<dbReference type="GO" id="GO:0003723">
    <property type="term" value="F:RNA binding"/>
    <property type="evidence" value="ECO:0007669"/>
    <property type="project" value="UniProtKB-UniRule"/>
</dbReference>
<dbReference type="InterPro" id="IPR056330">
    <property type="entry name" value="CTT_SPB4"/>
</dbReference>
<gene>
    <name evidence="20" type="ORF">PgNI_05558</name>
</gene>
<feature type="region of interest" description="Disordered" evidence="16">
    <location>
        <begin position="616"/>
        <end position="637"/>
    </location>
</feature>
<dbReference type="GO" id="GO:0003724">
    <property type="term" value="F:RNA helicase activity"/>
    <property type="evidence" value="ECO:0007669"/>
    <property type="project" value="UniProtKB-EC"/>
</dbReference>
<keyword evidence="8 15" id="KW-0694">RNA-binding</keyword>
<dbReference type="OrthoDB" id="7396459at2759"/>
<feature type="domain" description="Helicase ATP-binding" evidence="17">
    <location>
        <begin position="45"/>
        <end position="246"/>
    </location>
</feature>
<dbReference type="GO" id="GO:0005730">
    <property type="term" value="C:nucleolus"/>
    <property type="evidence" value="ECO:0007669"/>
    <property type="project" value="UniProtKB-SubCell"/>
</dbReference>
<comment type="function">
    <text evidence="11">ATP-binding RNA helicase involved in the biogenesis of 60S ribosomal subunits. Binds 90S pre-ribosomal particles and dissociates from pre-60S ribosomal particles after processing of 27SB pre-rRNA. Required for the normal formation of 18S rRNA through the processing of pre-rRNAs at sites A0, A1 and A2, and the normal formation of 25S and 5.8S rRNAs through the processing of pre-rRNAs at sites C1 and C2.</text>
</comment>
<evidence type="ECO:0000256" key="15">
    <source>
        <dbReference type="RuleBase" id="RU365068"/>
    </source>
</evidence>
<proteinExistence type="inferred from homology"/>
<dbReference type="GO" id="GO:0006364">
    <property type="term" value="P:rRNA processing"/>
    <property type="evidence" value="ECO:0007669"/>
    <property type="project" value="UniProtKB-KW"/>
</dbReference>
<evidence type="ECO:0000256" key="8">
    <source>
        <dbReference type="ARBA" id="ARBA00022884"/>
    </source>
</evidence>
<dbReference type="SMART" id="SM01178">
    <property type="entry name" value="DUF4217"/>
    <property type="match status" value="1"/>
</dbReference>
<reference evidence="19 20" key="1">
    <citation type="journal article" date="2019" name="Mol. Biol. Evol.">
        <title>Blast fungal genomes show frequent chromosomal changes, gene gains and losses, and effector gene turnover.</title>
        <authorList>
            <person name="Gomez Luciano L.B."/>
            <person name="Jason Tsai I."/>
            <person name="Chuma I."/>
            <person name="Tosa Y."/>
            <person name="Chen Y.H."/>
            <person name="Li J.Y."/>
            <person name="Li M.Y."/>
            <person name="Jade Lu M.Y."/>
            <person name="Nakayashiki H."/>
            <person name="Li W.H."/>
        </authorList>
    </citation>
    <scope>NUCLEOTIDE SEQUENCE [LARGE SCALE GENOMIC DNA]</scope>
    <source>
        <strain evidence="19 20">NI907</strain>
    </source>
</reference>
<evidence type="ECO:0000256" key="14">
    <source>
        <dbReference type="RuleBase" id="RU000492"/>
    </source>
</evidence>
<keyword evidence="5 14" id="KW-0378">Hydrolase</keyword>
<evidence type="ECO:0000256" key="16">
    <source>
        <dbReference type="SAM" id="MobiDB-lite"/>
    </source>
</evidence>
<name>A0A6P8B4B1_PYRGI</name>
<dbReference type="InterPro" id="IPR011545">
    <property type="entry name" value="DEAD/DEAH_box_helicase_dom"/>
</dbReference>
<dbReference type="InterPro" id="IPR027417">
    <property type="entry name" value="P-loop_NTPase"/>
</dbReference>
<dbReference type="SMART" id="SM00487">
    <property type="entry name" value="DEXDc"/>
    <property type="match status" value="1"/>
</dbReference>
<dbReference type="GO" id="GO:0016787">
    <property type="term" value="F:hydrolase activity"/>
    <property type="evidence" value="ECO:0007669"/>
    <property type="project" value="UniProtKB-KW"/>
</dbReference>
<evidence type="ECO:0000256" key="12">
    <source>
        <dbReference type="ARBA" id="ARBA00038002"/>
    </source>
</evidence>
<reference evidence="20" key="2">
    <citation type="submission" date="2019-10" db="EMBL/GenBank/DDBJ databases">
        <authorList>
            <consortium name="NCBI Genome Project"/>
        </authorList>
    </citation>
    <scope>NUCLEOTIDE SEQUENCE</scope>
    <source>
        <strain evidence="20">NI907</strain>
    </source>
</reference>
<evidence type="ECO:0000256" key="7">
    <source>
        <dbReference type="ARBA" id="ARBA00022840"/>
    </source>
</evidence>
<reference evidence="20" key="3">
    <citation type="submission" date="2025-08" db="UniProtKB">
        <authorList>
            <consortium name="RefSeq"/>
        </authorList>
    </citation>
    <scope>IDENTIFICATION</scope>
    <source>
        <strain evidence="20">NI907</strain>
    </source>
</reference>
<keyword evidence="6 14" id="KW-0347">Helicase</keyword>
<dbReference type="GO" id="GO:0005524">
    <property type="term" value="F:ATP binding"/>
    <property type="evidence" value="ECO:0007669"/>
    <property type="project" value="UniProtKB-UniRule"/>
</dbReference>
<dbReference type="SMART" id="SM00490">
    <property type="entry name" value="HELICc"/>
    <property type="match status" value="1"/>
</dbReference>
<organism evidence="19 20">
    <name type="scientific">Pyricularia grisea</name>
    <name type="common">Crabgrass-specific blast fungus</name>
    <name type="synonym">Magnaporthe grisea</name>
    <dbReference type="NCBI Taxonomy" id="148305"/>
    <lineage>
        <taxon>Eukaryota</taxon>
        <taxon>Fungi</taxon>
        <taxon>Dikarya</taxon>
        <taxon>Ascomycota</taxon>
        <taxon>Pezizomycotina</taxon>
        <taxon>Sordariomycetes</taxon>
        <taxon>Sordariomycetidae</taxon>
        <taxon>Magnaporthales</taxon>
        <taxon>Pyriculariaceae</taxon>
        <taxon>Pyricularia</taxon>
    </lineage>
</organism>
<dbReference type="CDD" id="cd18787">
    <property type="entry name" value="SF2_C_DEAD"/>
    <property type="match status" value="1"/>
</dbReference>
<evidence type="ECO:0000313" key="19">
    <source>
        <dbReference type="Proteomes" id="UP000515153"/>
    </source>
</evidence>
<dbReference type="Pfam" id="PF00271">
    <property type="entry name" value="Helicase_C"/>
    <property type="match status" value="1"/>
</dbReference>
<dbReference type="Pfam" id="PF13959">
    <property type="entry name" value="CTE_SPB4"/>
    <property type="match status" value="1"/>
</dbReference>
<dbReference type="PROSITE" id="PS51194">
    <property type="entry name" value="HELICASE_CTER"/>
    <property type="match status" value="1"/>
</dbReference>
<keyword evidence="10" id="KW-0539">Nucleus</keyword>
<dbReference type="PROSITE" id="PS00039">
    <property type="entry name" value="DEAD_ATP_HELICASE"/>
    <property type="match status" value="1"/>
</dbReference>
<dbReference type="InterPro" id="IPR000629">
    <property type="entry name" value="RNA-helicase_DEAD-box_CS"/>
</dbReference>
<evidence type="ECO:0000256" key="11">
    <source>
        <dbReference type="ARBA" id="ARBA00037566"/>
    </source>
</evidence>
<evidence type="ECO:0000256" key="10">
    <source>
        <dbReference type="ARBA" id="ARBA00023242"/>
    </source>
</evidence>
<comment type="domain">
    <text evidence="15">The Q motif is unique to and characteristic of the DEAD box family of RNA helicases and controls ATP binding and hydrolysis.</text>
</comment>
<dbReference type="CDD" id="cd17960">
    <property type="entry name" value="DEADc_DDX55"/>
    <property type="match status" value="1"/>
</dbReference>
<comment type="function">
    <text evidence="15">RNA helicase.</text>
</comment>
<evidence type="ECO:0000256" key="5">
    <source>
        <dbReference type="ARBA" id="ARBA00022801"/>
    </source>
</evidence>
<feature type="region of interest" description="Disordered" evidence="16">
    <location>
        <begin position="559"/>
        <end position="603"/>
    </location>
</feature>
<dbReference type="KEGG" id="pgri:PgNI_05558"/>
<evidence type="ECO:0000256" key="6">
    <source>
        <dbReference type="ARBA" id="ARBA00022806"/>
    </source>
</evidence>
<dbReference type="PROSITE" id="PS51192">
    <property type="entry name" value="HELICASE_ATP_BIND_1"/>
    <property type="match status" value="1"/>
</dbReference>
<dbReference type="SUPFAM" id="SSF52540">
    <property type="entry name" value="P-loop containing nucleoside triphosphate hydrolases"/>
    <property type="match status" value="1"/>
</dbReference>
<evidence type="ECO:0000256" key="3">
    <source>
        <dbReference type="ARBA" id="ARBA00022552"/>
    </source>
</evidence>
<dbReference type="InterPro" id="IPR001650">
    <property type="entry name" value="Helicase_C-like"/>
</dbReference>
<keyword evidence="2" id="KW-0690">Ribosome biogenesis</keyword>
<evidence type="ECO:0000256" key="2">
    <source>
        <dbReference type="ARBA" id="ARBA00022517"/>
    </source>
</evidence>
<comment type="subunit">
    <text evidence="13">Component of pre-60S ribosomal complexes.</text>
</comment>
<keyword evidence="7 14" id="KW-0067">ATP-binding</keyword>
<dbReference type="GeneID" id="41960498"/>
<dbReference type="InterPro" id="IPR025313">
    <property type="entry name" value="SPB4-like_CTE"/>
</dbReference>
<evidence type="ECO:0000256" key="1">
    <source>
        <dbReference type="ARBA" id="ARBA00004604"/>
    </source>
</evidence>
<keyword evidence="4 14" id="KW-0547">Nucleotide-binding</keyword>
<dbReference type="RefSeq" id="XP_030981980.1">
    <property type="nucleotide sequence ID" value="XM_031125589.1"/>
</dbReference>
<evidence type="ECO:0000259" key="18">
    <source>
        <dbReference type="PROSITE" id="PS51194"/>
    </source>
</evidence>
<comment type="catalytic activity">
    <reaction evidence="15">
        <text>ATP + H2O = ADP + phosphate + H(+)</text>
        <dbReference type="Rhea" id="RHEA:13065"/>
        <dbReference type="ChEBI" id="CHEBI:15377"/>
        <dbReference type="ChEBI" id="CHEBI:15378"/>
        <dbReference type="ChEBI" id="CHEBI:30616"/>
        <dbReference type="ChEBI" id="CHEBI:43474"/>
        <dbReference type="ChEBI" id="CHEBI:456216"/>
        <dbReference type="EC" id="3.6.4.13"/>
    </reaction>
</comment>
<keyword evidence="9" id="KW-0175">Coiled coil</keyword>
<dbReference type="AlphaFoldDB" id="A0A6P8B4B1"/>
<evidence type="ECO:0000256" key="4">
    <source>
        <dbReference type="ARBA" id="ARBA00022741"/>
    </source>
</evidence>
<comment type="similarity">
    <text evidence="12">Belongs to the DEAD box helicase family. DDX55/SPB4 subfamily.</text>
</comment>
<dbReference type="Gene3D" id="3.40.50.300">
    <property type="entry name" value="P-loop containing nucleotide triphosphate hydrolases"/>
    <property type="match status" value="2"/>
</dbReference>
<dbReference type="InterPro" id="IPR014001">
    <property type="entry name" value="Helicase_ATP-bd"/>
</dbReference>
<protein>
    <recommendedName>
        <fullName evidence="15">ATP-dependent RNA helicase</fullName>
        <ecNumber evidence="15">3.6.4.13</ecNumber>
    </recommendedName>
</protein>
<sequence length="637" mass="70681">MAPEKAPQKFSRSWDALTPPLADFILEAVASMGFNELTPVQAATLPLFRGNKDVVVEAVTGSGKTLAYLIPVIDKILRRDDVLKRHHVGAIIVSPTRELATQIHSVLSSLLSFHEPSTEFSSFLKGDEKRPDTTVPVLIPQLLVGGTVKVAQDLSTFLRLSPNILVGTPGRLAELLSSPYVHTPQSSFEVLVLDEADRLLDQGFQKELQRILGFLPKQRRTGLFSASVSDAVGELVRAGLRNPQRIAVTVKRLTDGGVIEDRKTPASLQMSYLTVPASQKWPALIQFLKKVEPTPLRTIIFVSSCFAVKYFHSVIASLLPKDVSLIPLHGKQEPQVREKCFERFVGSSSPSVLLTTDVAARGLDIPQVDVVFQFDPPSDPKTFVHRAGRAGRAGRRGLAVALLLPGREQDYVGFLEVRKTPITPLTNPEIKVSEQEVDSFAAKVRKQAIADREVFQLSQRAFVSWARSYIEHKATSIFRITDVDWVDTAKGWGLVTLPKMPELKGSGIDRSLGHGIDVESIPFKDKAKEKKRQEELAQAEEDRKNGVLSAKAAALAAKRKKNEAWSGRQGQEDTRVERRERKQRKREAVKVSKMTDEEKAEQKRLEDMIAEVRRRNQEAAALASKDEGDDDGFEGFD</sequence>
<feature type="compositionally biased region" description="Basic and acidic residues" evidence="16">
    <location>
        <begin position="570"/>
        <end position="603"/>
    </location>
</feature>